<sequence>MISNFVFLAGLLSVLNSIFPNQLDERLIGTWIMVKREKDSTPFADDSIQNVFTYTYAKNGDYIFDIRLVRKMAQLILKSPNIYLLGYFQIHFYQKYESNRFHFLDSKNSK</sequence>
<keyword evidence="2" id="KW-1185">Reference proteome</keyword>
<gene>
    <name evidence="1" type="ORF">SAMN03080617_02131</name>
</gene>
<evidence type="ECO:0000313" key="2">
    <source>
        <dbReference type="Proteomes" id="UP000198756"/>
    </source>
</evidence>
<evidence type="ECO:0000313" key="1">
    <source>
        <dbReference type="EMBL" id="SDA76037.1"/>
    </source>
</evidence>
<proteinExistence type="predicted"/>
<dbReference type="Proteomes" id="UP000198756">
    <property type="component" value="Unassembled WGS sequence"/>
</dbReference>
<reference evidence="2" key="1">
    <citation type="submission" date="2016-10" db="EMBL/GenBank/DDBJ databases">
        <authorList>
            <person name="Varghese N."/>
            <person name="Submissions S."/>
        </authorList>
    </citation>
    <scope>NUCLEOTIDE SEQUENCE [LARGE SCALE GENOMIC DNA]</scope>
    <source>
        <strain evidence="2">DSM 22703</strain>
    </source>
</reference>
<dbReference type="STRING" id="279824.SAMN03080617_02131"/>
<accession>A0A1G5Y251</accession>
<organism evidence="1 2">
    <name type="scientific">Algoriphagus alkaliphilus</name>
    <dbReference type="NCBI Taxonomy" id="279824"/>
    <lineage>
        <taxon>Bacteria</taxon>
        <taxon>Pseudomonadati</taxon>
        <taxon>Bacteroidota</taxon>
        <taxon>Cytophagia</taxon>
        <taxon>Cytophagales</taxon>
        <taxon>Cyclobacteriaceae</taxon>
        <taxon>Algoriphagus</taxon>
    </lineage>
</organism>
<dbReference type="AlphaFoldDB" id="A0A1G5Y251"/>
<name>A0A1G5Y251_9BACT</name>
<protein>
    <submittedName>
        <fullName evidence="1">Uncharacterized protein</fullName>
    </submittedName>
</protein>
<dbReference type="EMBL" id="FMXE01000013">
    <property type="protein sequence ID" value="SDA76037.1"/>
    <property type="molecule type" value="Genomic_DNA"/>
</dbReference>